<comment type="caution">
    <text evidence="1">The sequence shown here is derived from an EMBL/GenBank/DDBJ whole genome shotgun (WGS) entry which is preliminary data.</text>
</comment>
<evidence type="ECO:0000313" key="2">
    <source>
        <dbReference type="Proteomes" id="UP000051790"/>
    </source>
</evidence>
<reference evidence="1 2" key="1">
    <citation type="journal article" date="2015" name="Genome Announc.">
        <title>Expanding the biotechnology potential of lactobacilli through comparative genomics of 213 strains and associated genera.</title>
        <authorList>
            <person name="Sun Z."/>
            <person name="Harris H.M."/>
            <person name="McCann A."/>
            <person name="Guo C."/>
            <person name="Argimon S."/>
            <person name="Zhang W."/>
            <person name="Yang X."/>
            <person name="Jeffery I.B."/>
            <person name="Cooney J.C."/>
            <person name="Kagawa T.F."/>
            <person name="Liu W."/>
            <person name="Song Y."/>
            <person name="Salvetti E."/>
            <person name="Wrobel A."/>
            <person name="Rasinkangas P."/>
            <person name="Parkhill J."/>
            <person name="Rea M.C."/>
            <person name="O'Sullivan O."/>
            <person name="Ritari J."/>
            <person name="Douillard F.P."/>
            <person name="Paul Ross R."/>
            <person name="Yang R."/>
            <person name="Briner A.E."/>
            <person name="Felis G.E."/>
            <person name="de Vos W.M."/>
            <person name="Barrangou R."/>
            <person name="Klaenhammer T.R."/>
            <person name="Caufield P.W."/>
            <person name="Cui Y."/>
            <person name="Zhang H."/>
            <person name="O'Toole P.W."/>
        </authorList>
    </citation>
    <scope>NUCLEOTIDE SEQUENCE [LARGE SCALE GENOMIC DNA]</scope>
    <source>
        <strain evidence="1 2">DSM 13343</strain>
    </source>
</reference>
<proteinExistence type="predicted"/>
<evidence type="ECO:0000313" key="1">
    <source>
        <dbReference type="EMBL" id="KRL42032.1"/>
    </source>
</evidence>
<dbReference type="EMBL" id="AZEU01000235">
    <property type="protein sequence ID" value="KRL42032.1"/>
    <property type="molecule type" value="Genomic_DNA"/>
</dbReference>
<protein>
    <submittedName>
        <fullName evidence="1">Uncharacterized protein</fullName>
    </submittedName>
</protein>
<dbReference type="OrthoDB" id="9966376at2"/>
<name>A0A0R1QBG5_9LACO</name>
<gene>
    <name evidence="1" type="ORF">FD01_GL002034</name>
</gene>
<dbReference type="AlphaFoldDB" id="A0A0R1QBG5"/>
<organism evidence="1 2">
    <name type="scientific">Lacticaseibacillus manihotivorans DSM 13343 = JCM 12514</name>
    <dbReference type="NCBI Taxonomy" id="1423769"/>
    <lineage>
        <taxon>Bacteria</taxon>
        <taxon>Bacillati</taxon>
        <taxon>Bacillota</taxon>
        <taxon>Bacilli</taxon>
        <taxon>Lactobacillales</taxon>
        <taxon>Lactobacillaceae</taxon>
        <taxon>Lacticaseibacillus</taxon>
    </lineage>
</organism>
<dbReference type="Proteomes" id="UP000051790">
    <property type="component" value="Unassembled WGS sequence"/>
</dbReference>
<sequence>MMADSQQRFATITGVLSDYIPITNISGDGQVFTSHFLQVRLETIDIESTEWEWPHFHFVYIVLDDLLRDTPALGDHIQADGALNLTHFALSGNGKQTASTVKTLYERIALYANNWAEVNLVNQRRREFDTLTQQFAASPWRFDEWLNAQNALLPQSDALATLQALLTETAKLRADALSQSAPVAALMQNLTAIKLTHQPGFDHQPITRQLIQLDDQARLMHLHHGLLEQSAALARNQARSQDL</sequence>
<keyword evidence="2" id="KW-1185">Reference proteome</keyword>
<accession>A0A0R1QBG5</accession>
<dbReference type="PATRIC" id="fig|1423769.4.peg.2184"/>